<dbReference type="RefSeq" id="WP_088216080.1">
    <property type="nucleotide sequence ID" value="NZ_NIPW01000027.1"/>
</dbReference>
<dbReference type="Proteomes" id="UP000196878">
    <property type="component" value="Unassembled WGS sequence"/>
</dbReference>
<dbReference type="Gene3D" id="3.30.2310.20">
    <property type="entry name" value="RelE-like"/>
    <property type="match status" value="1"/>
</dbReference>
<evidence type="ECO:0000256" key="1">
    <source>
        <dbReference type="ARBA" id="ARBA00022649"/>
    </source>
</evidence>
<name>A0A212A9D9_9RHOB</name>
<evidence type="ECO:0008006" key="4">
    <source>
        <dbReference type="Google" id="ProtNLM"/>
    </source>
</evidence>
<sequence length="104" mass="11654">MIYRIRFHPSVADDLDWISEWISDYAGVSSAATKLDEIEAMIRSLALTPHKGSRRNEIAPGLRAIPAGRKGIVVFSVDDDLREVYIYAVSYGGADWVRRSKARS</sequence>
<reference evidence="2 3" key="1">
    <citation type="submission" date="2016-12" db="EMBL/GenBank/DDBJ databases">
        <title>Comparison of Traditional DNA-DNA Hybridization with In Silico Genomic Analysis.</title>
        <authorList>
            <person name="Nicholson A.C."/>
            <person name="Humrighouse B.W."/>
            <person name="Graziano J."/>
            <person name="Lasker B."/>
            <person name="Whitney A.M."/>
            <person name="Mcquiston J.R."/>
        </authorList>
    </citation>
    <scope>NUCLEOTIDE SEQUENCE [LARGE SCALE GENOMIC DNA]</scope>
    <source>
        <strain evidence="2 3">H2240</strain>
    </source>
</reference>
<proteinExistence type="predicted"/>
<keyword evidence="3" id="KW-1185">Reference proteome</keyword>
<accession>A0A212A9D9</accession>
<dbReference type="AlphaFoldDB" id="A0A212A9D9"/>
<dbReference type="InterPro" id="IPR035093">
    <property type="entry name" value="RelE/ParE_toxin_dom_sf"/>
</dbReference>
<dbReference type="EMBL" id="NIPW01000027">
    <property type="protein sequence ID" value="OWJ76642.1"/>
    <property type="molecule type" value="Genomic_DNA"/>
</dbReference>
<comment type="caution">
    <text evidence="2">The sequence shown here is derived from an EMBL/GenBank/DDBJ whole genome shotgun (WGS) entry which is preliminary data.</text>
</comment>
<protein>
    <recommendedName>
        <fullName evidence="4">Plasmid stabilization protein</fullName>
    </recommendedName>
</protein>
<evidence type="ECO:0000313" key="3">
    <source>
        <dbReference type="Proteomes" id="UP000196878"/>
    </source>
</evidence>
<dbReference type="Pfam" id="PF05016">
    <property type="entry name" value="ParE_toxin"/>
    <property type="match status" value="1"/>
</dbReference>
<dbReference type="InterPro" id="IPR007712">
    <property type="entry name" value="RelE/ParE_toxin"/>
</dbReference>
<organism evidence="2 3">
    <name type="scientific">Haematobacter genomosp. 1</name>
    <dbReference type="NCBI Taxonomy" id="366618"/>
    <lineage>
        <taxon>Bacteria</taxon>
        <taxon>Pseudomonadati</taxon>
        <taxon>Pseudomonadota</taxon>
        <taxon>Alphaproteobacteria</taxon>
        <taxon>Rhodobacterales</taxon>
        <taxon>Paracoccaceae</taxon>
        <taxon>Haematobacter</taxon>
    </lineage>
</organism>
<gene>
    <name evidence="2" type="ORF">CDV49_14240</name>
</gene>
<evidence type="ECO:0000313" key="2">
    <source>
        <dbReference type="EMBL" id="OWJ76642.1"/>
    </source>
</evidence>
<keyword evidence="1" id="KW-1277">Toxin-antitoxin system</keyword>
<dbReference type="OrthoDB" id="9814952at2"/>